<keyword evidence="3" id="KW-1185">Reference proteome</keyword>
<dbReference type="Ensembl" id="ENSMUST00000186109.2">
    <property type="protein sequence ID" value="ENSMUSP00000141108.2"/>
    <property type="gene ID" value="ENSMUSG00000039168.16"/>
</dbReference>
<dbReference type="ProteomicsDB" id="345434"/>
<dbReference type="Bgee" id="ENSMUSG00000039168">
    <property type="expression patterns" value="Expressed in urinary bladder urothelium and 251 other cell types or tissues"/>
</dbReference>
<reference evidence="1 3" key="3">
    <citation type="journal article" date="2011" name="PLoS Biol.">
        <title>Modernizing reference genome assemblies.</title>
        <authorList>
            <person name="Church D.M."/>
            <person name="Schneider V.A."/>
            <person name="Graves T."/>
            <person name="Auger K."/>
            <person name="Cunningham F."/>
            <person name="Bouk N."/>
            <person name="Chen H.C."/>
            <person name="Agarwala R."/>
            <person name="McLaren W.M."/>
            <person name="Ritchie G.R."/>
            <person name="Albracht D."/>
            <person name="Kremitzki M."/>
            <person name="Rock S."/>
            <person name="Kotkiewicz H."/>
            <person name="Kremitzki C."/>
            <person name="Wollam A."/>
            <person name="Trani L."/>
            <person name="Fulton L."/>
            <person name="Fulton R."/>
            <person name="Matthews L."/>
            <person name="Whitehead S."/>
            <person name="Chow W."/>
            <person name="Torrance J."/>
            <person name="Dunn M."/>
            <person name="Harden G."/>
            <person name="Threadgold G."/>
            <person name="Wood J."/>
            <person name="Collins J."/>
            <person name="Heath P."/>
            <person name="Griffiths G."/>
            <person name="Pelan S."/>
            <person name="Grafham D."/>
            <person name="Eichler E.E."/>
            <person name="Weinstock G."/>
            <person name="Mardis E.R."/>
            <person name="Wilson R.K."/>
            <person name="Howe K."/>
            <person name="Flicek P."/>
            <person name="Hubbard T."/>
        </authorList>
    </citation>
    <scope>NUCLEOTIDE SEQUENCE [LARGE SCALE GENOMIC DNA]</scope>
    <source>
        <strain evidence="1 3">C57BL/6J</strain>
    </source>
</reference>
<dbReference type="GeneTree" id="ENSGT00940000154574"/>
<sequence>MSSPPEGKLETKAGHPPAAHLNQQCSSLALLLGVTKTSLQRLHRWPTRSHTPPWTNTFLQERSISNSL</sequence>
<reference evidence="5" key="1">
    <citation type="journal article" date="2009" name="Mol. Cell. Proteomics">
        <title>Large scale localization of protein phosphorylation by use of electron capture dissociation mass spectrometry.</title>
        <authorList>
            <person name="Sweet S.M."/>
            <person name="Bailey C.M."/>
            <person name="Cunningham D.L."/>
            <person name="Heath J.K."/>
            <person name="Cooper H.J."/>
        </authorList>
    </citation>
    <scope>IDENTIFICATION BY MASS SPECTROMETRY [LARGE SCALE ANALYSIS]</scope>
</reference>
<feature type="non-terminal residue" evidence="1">
    <location>
        <position position="68"/>
    </location>
</feature>
<accession>A0A087WSM4</accession>
<evidence type="ECO:0000313" key="2">
    <source>
        <dbReference type="MGI" id="MGI:1918190"/>
    </source>
</evidence>
<gene>
    <name evidence="1 2" type="primary">Dap</name>
</gene>
<dbReference type="Proteomes" id="UP000000589">
    <property type="component" value="Chromosome 15"/>
</dbReference>
<dbReference type="AlphaFoldDB" id="A0A087WSM4"/>
<dbReference type="VEuPathDB" id="HostDB:ENSMUSG00000039168"/>
<evidence type="ECO:0007829" key="5">
    <source>
        <dbReference type="PubMed" id="19131326"/>
    </source>
</evidence>
<reference evidence="1" key="5">
    <citation type="submission" date="2025-09" db="UniProtKB">
        <authorList>
            <consortium name="Ensembl"/>
        </authorList>
    </citation>
    <scope>IDENTIFICATION</scope>
    <source>
        <strain evidence="1">C57BL/6J</strain>
    </source>
</reference>
<organism evidence="1 3">
    <name type="scientific">Mus musculus</name>
    <name type="common">Mouse</name>
    <dbReference type="NCBI Taxonomy" id="10090"/>
    <lineage>
        <taxon>Eukaryota</taxon>
        <taxon>Metazoa</taxon>
        <taxon>Chordata</taxon>
        <taxon>Craniata</taxon>
        <taxon>Vertebrata</taxon>
        <taxon>Euteleostomi</taxon>
        <taxon>Mammalia</taxon>
        <taxon>Eutheria</taxon>
        <taxon>Euarchontoglires</taxon>
        <taxon>Glires</taxon>
        <taxon>Rodentia</taxon>
        <taxon>Myomorpha</taxon>
        <taxon>Muroidea</taxon>
        <taxon>Muridae</taxon>
        <taxon>Murinae</taxon>
        <taxon>Mus</taxon>
        <taxon>Mus</taxon>
    </lineage>
</organism>
<proteinExistence type="evidence at protein level"/>
<dbReference type="jPOST" id="A0A087WSM4"/>
<dbReference type="AGR" id="MGI:1918190"/>
<dbReference type="MGI" id="MGI:1918190">
    <property type="gene designation" value="Dap"/>
</dbReference>
<dbReference type="ExpressionAtlas" id="A0A087WSM4">
    <property type="expression patterns" value="baseline and differential"/>
</dbReference>
<evidence type="ECO:0000313" key="3">
    <source>
        <dbReference type="Proteomes" id="UP000000589"/>
    </source>
</evidence>
<dbReference type="HOGENOM" id="CLU_2800692_0_0_1"/>
<evidence type="ECO:0007829" key="4">
    <source>
        <dbReference type="ProteomicsDB" id="A0A087WSM4"/>
    </source>
</evidence>
<evidence type="ECO:0000313" key="1">
    <source>
        <dbReference type="Ensembl" id="ENSMUSP00000141108.2"/>
    </source>
</evidence>
<protein>
    <submittedName>
        <fullName evidence="1">Death-associated protein</fullName>
    </submittedName>
</protein>
<reference evidence="1 3" key="2">
    <citation type="journal article" date="2009" name="PLoS Biol.">
        <title>Lineage-specific biology revealed by a finished genome assembly of the mouse.</title>
        <authorList>
            <consortium name="Mouse Genome Sequencing Consortium"/>
            <person name="Church D.M."/>
            <person name="Goodstadt L."/>
            <person name="Hillier L.W."/>
            <person name="Zody M.C."/>
            <person name="Goldstein S."/>
            <person name="She X."/>
            <person name="Bult C.J."/>
            <person name="Agarwala R."/>
            <person name="Cherry J.L."/>
            <person name="DiCuccio M."/>
            <person name="Hlavina W."/>
            <person name="Kapustin Y."/>
            <person name="Meric P."/>
            <person name="Maglott D."/>
            <person name="Birtle Z."/>
            <person name="Marques A.C."/>
            <person name="Graves T."/>
            <person name="Zhou S."/>
            <person name="Teague B."/>
            <person name="Potamousis K."/>
            <person name="Churas C."/>
            <person name="Place M."/>
            <person name="Herschleb J."/>
            <person name="Runnheim R."/>
            <person name="Forrest D."/>
            <person name="Amos-Landgraf J."/>
            <person name="Schwartz D.C."/>
            <person name="Cheng Z."/>
            <person name="Lindblad-Toh K."/>
            <person name="Eichler E.E."/>
            <person name="Ponting C.P."/>
        </authorList>
    </citation>
    <scope>NUCLEOTIDE SEQUENCE [LARGE SCALE GENOMIC DNA]</scope>
    <source>
        <strain evidence="1 3">C57BL/6J</strain>
    </source>
</reference>
<name>A0A087WSM4_MOUSE</name>
<reference evidence="1" key="4">
    <citation type="submission" date="2025-08" db="UniProtKB">
        <authorList>
            <consortium name="Ensembl"/>
        </authorList>
    </citation>
    <scope>IDENTIFICATION</scope>
    <source>
        <strain evidence="1">C57BL/6J</strain>
    </source>
</reference>
<keyword evidence="4" id="KW-1267">Proteomics identification</keyword>